<reference evidence="5 6" key="1">
    <citation type="submission" date="2024-09" db="EMBL/GenBank/DDBJ databases">
        <title>Laminarin stimulates single cell rates of sulfate reduction while oxygen inhibits transcriptomic activity in coastal marine sediment.</title>
        <authorList>
            <person name="Lindsay M."/>
            <person name="Orcutt B."/>
            <person name="Emerson D."/>
            <person name="Stepanauskas R."/>
            <person name="D'Angelo T."/>
        </authorList>
    </citation>
    <scope>NUCLEOTIDE SEQUENCE [LARGE SCALE GENOMIC DNA]</scope>
    <source>
        <strain evidence="5">SAG AM-311-K15</strain>
    </source>
</reference>
<organism evidence="5 6">
    <name type="scientific">candidate division CSSED10-310 bacterium</name>
    <dbReference type="NCBI Taxonomy" id="2855610"/>
    <lineage>
        <taxon>Bacteria</taxon>
        <taxon>Bacteria division CSSED10-310</taxon>
    </lineage>
</organism>
<evidence type="ECO:0000313" key="5">
    <source>
        <dbReference type="EMBL" id="MFC1850993.1"/>
    </source>
</evidence>
<sequence length="590" mass="65224">MKKFVVLLFIGFLFIVSLPDITAAAADYITPEKPFTEKVKQAVGSVKDKTFLRVPCITWGGEVAAVVANGGVKTARGSAFDKQGLSVEIYRQDDFVKQVEDYLAGKTPFLRGTLGMINVAAEVCSKDPRTKPIVFLQLTWSNGGDTLVAKGKIKRPKDLKGKTICLQQYSPHLDYLDAILKDSGLDWSKVKIKWVKELTLPPYDTGGKAVDPASAMREDSSIDAVCCIIPDALALTSGGNVGTGAEDSVKGAKILLSTKTANRVIADVWAVRKDFFEANRDKVEKFAIGYLQGVEALKDIQKNKKSKAGPYQQMLSKAAAFLFDSAPATADVEGLLGDCEFVGFPGNVDFFTNQGNLNNFERMNKRIQSFLSREKYVSKSTTLADSQWDYNIMKPHLKDTASVKIARFKTEKAEKRLAEKRKKGKLEDDVMFELLINFQPNQNTFDAATYGKDFEKAIEVAGRYGGALVQIAGHSDPMGILKTMKKKIDANNAGEKERAKTLELQIQRQKQSVKNLSLTRANNVRDALIAYAGKQGITIDSSQFTVAGYGIEMPLHKKPKSKEQWLANMRVSFQIIKVEAELEEFEAIDF</sequence>
<feature type="signal peptide" evidence="3">
    <location>
        <begin position="1"/>
        <end position="25"/>
    </location>
</feature>
<keyword evidence="2" id="KW-0175">Coiled coil</keyword>
<dbReference type="SUPFAM" id="SSF103088">
    <property type="entry name" value="OmpA-like"/>
    <property type="match status" value="1"/>
</dbReference>
<protein>
    <submittedName>
        <fullName evidence="5">ABC transporter substrate-binding protein</fullName>
    </submittedName>
</protein>
<feature type="chain" id="PRO_5045809026" evidence="3">
    <location>
        <begin position="26"/>
        <end position="590"/>
    </location>
</feature>
<dbReference type="SUPFAM" id="SSF53850">
    <property type="entry name" value="Periplasmic binding protein-like II"/>
    <property type="match status" value="1"/>
</dbReference>
<name>A0ABV6YY46_UNCC1</name>
<evidence type="ECO:0000259" key="4">
    <source>
        <dbReference type="PROSITE" id="PS51123"/>
    </source>
</evidence>
<dbReference type="InterPro" id="IPR015168">
    <property type="entry name" value="SsuA/THI5"/>
</dbReference>
<proteinExistence type="predicted"/>
<keyword evidence="6" id="KW-1185">Reference proteome</keyword>
<evidence type="ECO:0000256" key="3">
    <source>
        <dbReference type="SAM" id="SignalP"/>
    </source>
</evidence>
<keyword evidence="3" id="KW-0732">Signal</keyword>
<evidence type="ECO:0000313" key="6">
    <source>
        <dbReference type="Proteomes" id="UP001594351"/>
    </source>
</evidence>
<keyword evidence="1" id="KW-0472">Membrane</keyword>
<dbReference type="PROSITE" id="PS51123">
    <property type="entry name" value="OMPA_2"/>
    <property type="match status" value="1"/>
</dbReference>
<dbReference type="Gene3D" id="3.30.1330.60">
    <property type="entry name" value="OmpA-like domain"/>
    <property type="match status" value="1"/>
</dbReference>
<evidence type="ECO:0000256" key="1">
    <source>
        <dbReference type="PROSITE-ProRule" id="PRU00473"/>
    </source>
</evidence>
<accession>A0ABV6YY46</accession>
<gene>
    <name evidence="5" type="ORF">ACFL27_12435</name>
</gene>
<comment type="caution">
    <text evidence="5">The sequence shown here is derived from an EMBL/GenBank/DDBJ whole genome shotgun (WGS) entry which is preliminary data.</text>
</comment>
<dbReference type="EMBL" id="JBHPBY010000141">
    <property type="protein sequence ID" value="MFC1850993.1"/>
    <property type="molecule type" value="Genomic_DNA"/>
</dbReference>
<dbReference type="Pfam" id="PF09084">
    <property type="entry name" value="NMT1"/>
    <property type="match status" value="1"/>
</dbReference>
<feature type="domain" description="OmpA-like" evidence="4">
    <location>
        <begin position="425"/>
        <end position="579"/>
    </location>
</feature>
<dbReference type="Proteomes" id="UP001594351">
    <property type="component" value="Unassembled WGS sequence"/>
</dbReference>
<feature type="coiled-coil region" evidence="2">
    <location>
        <begin position="492"/>
        <end position="519"/>
    </location>
</feature>
<dbReference type="Gene3D" id="3.40.190.10">
    <property type="entry name" value="Periplasmic binding protein-like II"/>
    <property type="match status" value="2"/>
</dbReference>
<dbReference type="InterPro" id="IPR006665">
    <property type="entry name" value="OmpA-like"/>
</dbReference>
<dbReference type="InterPro" id="IPR036737">
    <property type="entry name" value="OmpA-like_sf"/>
</dbReference>
<evidence type="ECO:0000256" key="2">
    <source>
        <dbReference type="SAM" id="Coils"/>
    </source>
</evidence>